<dbReference type="Pfam" id="PF19800">
    <property type="entry name" value="DUF6283"/>
    <property type="match status" value="1"/>
</dbReference>
<gene>
    <name evidence="1" type="ORF">GCM10017581_071230</name>
</gene>
<evidence type="ECO:0000313" key="2">
    <source>
        <dbReference type="Proteomes" id="UP001143480"/>
    </source>
</evidence>
<evidence type="ECO:0000313" key="1">
    <source>
        <dbReference type="EMBL" id="GLL05376.1"/>
    </source>
</evidence>
<reference evidence="1" key="2">
    <citation type="submission" date="2023-01" db="EMBL/GenBank/DDBJ databases">
        <authorList>
            <person name="Sun Q."/>
            <person name="Evtushenko L."/>
        </authorList>
    </citation>
    <scope>NUCLEOTIDE SEQUENCE</scope>
    <source>
        <strain evidence="1">VKM Ac-1321</strain>
    </source>
</reference>
<dbReference type="RefSeq" id="WP_261961792.1">
    <property type="nucleotide sequence ID" value="NZ_BAAAXA010000001.1"/>
</dbReference>
<name>A0A9W6KRW0_9ACTN</name>
<keyword evidence="2" id="KW-1185">Reference proteome</keyword>
<proteinExistence type="predicted"/>
<accession>A0A9W6KRW0</accession>
<dbReference type="Proteomes" id="UP001143480">
    <property type="component" value="Unassembled WGS sequence"/>
</dbReference>
<comment type="caution">
    <text evidence="1">The sequence shown here is derived from an EMBL/GenBank/DDBJ whole genome shotgun (WGS) entry which is preliminary data.</text>
</comment>
<dbReference type="AlphaFoldDB" id="A0A9W6KRW0"/>
<dbReference type="EMBL" id="BSFP01000056">
    <property type="protein sequence ID" value="GLL05376.1"/>
    <property type="molecule type" value="Genomic_DNA"/>
</dbReference>
<sequence>MGEPVVLPHRGFPWDESLFRRDNSDNPAAKFPAERWAELSKTVRDPATRRQPMPGELFGCHKGAPGTREDLACAGWLATVGADHVGGRLDVLSGRLPLSALEPGAGWPPLYETQEDGRARPYRQGIAVGAAKSM</sequence>
<protein>
    <submittedName>
        <fullName evidence="1">Uncharacterized protein</fullName>
    </submittedName>
</protein>
<dbReference type="InterPro" id="IPR046250">
    <property type="entry name" value="DUF6283"/>
</dbReference>
<organism evidence="1 2">
    <name type="scientific">Dactylosporangium matsuzakiense</name>
    <dbReference type="NCBI Taxonomy" id="53360"/>
    <lineage>
        <taxon>Bacteria</taxon>
        <taxon>Bacillati</taxon>
        <taxon>Actinomycetota</taxon>
        <taxon>Actinomycetes</taxon>
        <taxon>Micromonosporales</taxon>
        <taxon>Micromonosporaceae</taxon>
        <taxon>Dactylosporangium</taxon>
    </lineage>
</organism>
<reference evidence="1" key="1">
    <citation type="journal article" date="2014" name="Int. J. Syst. Evol. Microbiol.">
        <title>Complete genome sequence of Corynebacterium casei LMG S-19264T (=DSM 44701T), isolated from a smear-ripened cheese.</title>
        <authorList>
            <consortium name="US DOE Joint Genome Institute (JGI-PGF)"/>
            <person name="Walter F."/>
            <person name="Albersmeier A."/>
            <person name="Kalinowski J."/>
            <person name="Ruckert C."/>
        </authorList>
    </citation>
    <scope>NUCLEOTIDE SEQUENCE</scope>
    <source>
        <strain evidence="1">VKM Ac-1321</strain>
    </source>
</reference>